<keyword evidence="6 10" id="KW-0418">Kinase</keyword>
<comment type="pathway">
    <text evidence="1">Carbohydrate acid metabolism.</text>
</comment>
<dbReference type="PANTHER" id="PTHR43442">
    <property type="entry name" value="GLUCONOKINASE-RELATED"/>
    <property type="match status" value="1"/>
</dbReference>
<keyword evidence="12" id="KW-1185">Reference proteome</keyword>
<accession>A0AA52EIL0</accession>
<dbReference type="PANTHER" id="PTHR43442:SF3">
    <property type="entry name" value="GLUCONOKINASE-RELATED"/>
    <property type="match status" value="1"/>
</dbReference>
<dbReference type="CDD" id="cd02021">
    <property type="entry name" value="GntK"/>
    <property type="match status" value="1"/>
</dbReference>
<evidence type="ECO:0000256" key="8">
    <source>
        <dbReference type="ARBA" id="ARBA00023064"/>
    </source>
</evidence>
<dbReference type="NCBIfam" id="TIGR01313">
    <property type="entry name" value="therm_gnt_kin"/>
    <property type="match status" value="1"/>
</dbReference>
<dbReference type="FunFam" id="3.40.50.300:FF:000522">
    <property type="entry name" value="Gluconokinase"/>
    <property type="match status" value="1"/>
</dbReference>
<dbReference type="InterPro" id="IPR027417">
    <property type="entry name" value="P-loop_NTPase"/>
</dbReference>
<name>A0AA52EIL0_9PROT</name>
<evidence type="ECO:0000256" key="6">
    <source>
        <dbReference type="ARBA" id="ARBA00022777"/>
    </source>
</evidence>
<dbReference type="Pfam" id="PF13671">
    <property type="entry name" value="AAA_33"/>
    <property type="match status" value="1"/>
</dbReference>
<dbReference type="GO" id="GO:0005737">
    <property type="term" value="C:cytoplasm"/>
    <property type="evidence" value="ECO:0007669"/>
    <property type="project" value="TreeGrafter"/>
</dbReference>
<comment type="similarity">
    <text evidence="2 10">Belongs to the gluconokinase GntK/GntV family.</text>
</comment>
<evidence type="ECO:0000256" key="5">
    <source>
        <dbReference type="ARBA" id="ARBA00022741"/>
    </source>
</evidence>
<keyword evidence="4 10" id="KW-0808">Transferase</keyword>
<dbReference type="AlphaFoldDB" id="A0AA52EIL0"/>
<evidence type="ECO:0000256" key="2">
    <source>
        <dbReference type="ARBA" id="ARBA00008420"/>
    </source>
</evidence>
<dbReference type="GO" id="GO:0005524">
    <property type="term" value="F:ATP binding"/>
    <property type="evidence" value="ECO:0007669"/>
    <property type="project" value="UniProtKB-KW"/>
</dbReference>
<keyword evidence="5 10" id="KW-0547">Nucleotide-binding</keyword>
<evidence type="ECO:0000256" key="1">
    <source>
        <dbReference type="ARBA" id="ARBA00004761"/>
    </source>
</evidence>
<keyword evidence="7 10" id="KW-0067">ATP-binding</keyword>
<comment type="catalytic activity">
    <reaction evidence="9 10">
        <text>D-gluconate + ATP = 6-phospho-D-gluconate + ADP + H(+)</text>
        <dbReference type="Rhea" id="RHEA:19433"/>
        <dbReference type="ChEBI" id="CHEBI:15378"/>
        <dbReference type="ChEBI" id="CHEBI:18391"/>
        <dbReference type="ChEBI" id="CHEBI:30616"/>
        <dbReference type="ChEBI" id="CHEBI:58759"/>
        <dbReference type="ChEBI" id="CHEBI:456216"/>
        <dbReference type="EC" id="2.7.1.12"/>
    </reaction>
</comment>
<evidence type="ECO:0000256" key="9">
    <source>
        <dbReference type="ARBA" id="ARBA00048090"/>
    </source>
</evidence>
<evidence type="ECO:0000256" key="7">
    <source>
        <dbReference type="ARBA" id="ARBA00022840"/>
    </source>
</evidence>
<evidence type="ECO:0000313" key="12">
    <source>
        <dbReference type="Proteomes" id="UP001268683"/>
    </source>
</evidence>
<proteinExistence type="inferred from homology"/>
<reference evidence="11" key="1">
    <citation type="submission" date="2023-04" db="EMBL/GenBank/DDBJ databases">
        <title>Complete genome sequence of Temperatibacter marinus.</title>
        <authorList>
            <person name="Rong J.-C."/>
            <person name="Yi M.-L."/>
            <person name="Zhao Q."/>
        </authorList>
    </citation>
    <scope>NUCLEOTIDE SEQUENCE</scope>
    <source>
        <strain evidence="11">NBRC 110045</strain>
    </source>
</reference>
<dbReference type="RefSeq" id="WP_310798547.1">
    <property type="nucleotide sequence ID" value="NZ_CP123872.1"/>
</dbReference>
<sequence>MILIVMGVSGTGKSTIAQALSQALTIPTLEADDYHPQMNIDKMSAGIPLTEKDRLPWLQALSTELKDCDQKQQSVILACSALTEKSRDILQGTLSSVTYIHLTGSRDLILSRMASRSDHFMPTSLLDSQLDTLEPPIEAIKVDISQSIDEITTFICSSLNGA</sequence>
<dbReference type="InterPro" id="IPR006001">
    <property type="entry name" value="Therm_gnt_kin"/>
</dbReference>
<dbReference type="GO" id="GO:0046316">
    <property type="term" value="F:gluconokinase activity"/>
    <property type="evidence" value="ECO:0007669"/>
    <property type="project" value="UniProtKB-EC"/>
</dbReference>
<organism evidence="11 12">
    <name type="scientific">Temperatibacter marinus</name>
    <dbReference type="NCBI Taxonomy" id="1456591"/>
    <lineage>
        <taxon>Bacteria</taxon>
        <taxon>Pseudomonadati</taxon>
        <taxon>Pseudomonadota</taxon>
        <taxon>Alphaproteobacteria</taxon>
        <taxon>Kordiimonadales</taxon>
        <taxon>Temperatibacteraceae</taxon>
        <taxon>Temperatibacter</taxon>
    </lineage>
</organism>
<dbReference type="EMBL" id="CP123872">
    <property type="protein sequence ID" value="WND02711.1"/>
    <property type="molecule type" value="Genomic_DNA"/>
</dbReference>
<evidence type="ECO:0000256" key="4">
    <source>
        <dbReference type="ARBA" id="ARBA00022679"/>
    </source>
</evidence>
<evidence type="ECO:0000313" key="11">
    <source>
        <dbReference type="EMBL" id="WND02711.1"/>
    </source>
</evidence>
<dbReference type="Proteomes" id="UP001268683">
    <property type="component" value="Chromosome"/>
</dbReference>
<protein>
    <recommendedName>
        <fullName evidence="3 10">Gluconokinase</fullName>
        <ecNumber evidence="3 10">2.7.1.12</ecNumber>
    </recommendedName>
</protein>
<evidence type="ECO:0000256" key="10">
    <source>
        <dbReference type="RuleBase" id="RU363066"/>
    </source>
</evidence>
<dbReference type="EC" id="2.7.1.12" evidence="3 10"/>
<dbReference type="SUPFAM" id="SSF52540">
    <property type="entry name" value="P-loop containing nucleoside triphosphate hydrolases"/>
    <property type="match status" value="1"/>
</dbReference>
<dbReference type="KEGG" id="tmk:QGN29_14250"/>
<evidence type="ECO:0000256" key="3">
    <source>
        <dbReference type="ARBA" id="ARBA00012054"/>
    </source>
</evidence>
<gene>
    <name evidence="11" type="ORF">QGN29_14250</name>
</gene>
<keyword evidence="8" id="KW-0311">Gluconate utilization</keyword>
<dbReference type="GO" id="GO:0019521">
    <property type="term" value="P:D-gluconate metabolic process"/>
    <property type="evidence" value="ECO:0007669"/>
    <property type="project" value="UniProtKB-KW"/>
</dbReference>
<dbReference type="Gene3D" id="3.40.50.300">
    <property type="entry name" value="P-loop containing nucleotide triphosphate hydrolases"/>
    <property type="match status" value="1"/>
</dbReference>